<dbReference type="STRING" id="1005048.CFU_0202"/>
<reference evidence="2 3" key="2">
    <citation type="journal article" date="2006" name="J. Microbiol. Methods">
        <title>Genomic flank-sequencing of plasposon insertion sites for rapid identification of functional genes.</title>
        <authorList>
            <person name="Leveau J.H."/>
            <person name="Gerards S."/>
            <person name="Fritsche K."/>
            <person name="Zondag G."/>
            <person name="van Veen J.A."/>
        </authorList>
    </citation>
    <scope>NUCLEOTIDE SEQUENCE [LARGE SCALE GENOMIC DNA]</scope>
    <source>
        <strain evidence="2 3">Ter331</strain>
    </source>
</reference>
<name>G0AHK1_COLFT</name>
<feature type="domain" description="Metalloenzyme" evidence="1">
    <location>
        <begin position="182"/>
        <end position="261"/>
    </location>
</feature>
<accession>G0AHK1</accession>
<reference evidence="2 3" key="3">
    <citation type="journal article" date="2008" name="FEMS Microbiol. Ecol.">
        <title>Identification and characterization of genes underlying chitinolysis in Collimonas fungivorans Ter331.</title>
        <authorList>
            <person name="Fritsche K."/>
            <person name="de Boer W."/>
            <person name="Gerards S."/>
            <person name="van den Berg M."/>
            <person name="van Veen J.A."/>
            <person name="Leveau J.H."/>
        </authorList>
    </citation>
    <scope>NUCLEOTIDE SEQUENCE [LARGE SCALE GENOMIC DNA]</scope>
    <source>
        <strain evidence="2 3">Ter331</strain>
    </source>
</reference>
<dbReference type="GO" id="GO:0016740">
    <property type="term" value="F:transferase activity"/>
    <property type="evidence" value="ECO:0007669"/>
    <property type="project" value="UniProtKB-KW"/>
</dbReference>
<gene>
    <name evidence="2" type="ordered locus">CFU_0202</name>
</gene>
<dbReference type="eggNOG" id="COG1524">
    <property type="taxonomic scope" value="Bacteria"/>
</dbReference>
<evidence type="ECO:0000313" key="3">
    <source>
        <dbReference type="Proteomes" id="UP000008392"/>
    </source>
</evidence>
<dbReference type="SUPFAM" id="SSF53649">
    <property type="entry name" value="Alkaline phosphatase-like"/>
    <property type="match status" value="1"/>
</dbReference>
<dbReference type="KEGG" id="cfu:CFU_0202"/>
<dbReference type="EMBL" id="CP002745">
    <property type="protein sequence ID" value="AEK60040.1"/>
    <property type="molecule type" value="Genomic_DNA"/>
</dbReference>
<evidence type="ECO:0000313" key="2">
    <source>
        <dbReference type="EMBL" id="AEK60040.1"/>
    </source>
</evidence>
<dbReference type="EC" id="2.-.-.-" evidence="2"/>
<dbReference type="HOGENOM" id="CLU_658315_0_0_4"/>
<reference evidence="3" key="6">
    <citation type="submission" date="2011-05" db="EMBL/GenBank/DDBJ databases">
        <title>Complete sequence of Collimonas fungivorans Ter331.</title>
        <authorList>
            <person name="Leveau J.H."/>
        </authorList>
    </citation>
    <scope>NUCLEOTIDE SEQUENCE [LARGE SCALE GENOMIC DNA]</scope>
    <source>
        <strain evidence="3">Ter331</strain>
    </source>
</reference>
<proteinExistence type="predicted"/>
<evidence type="ECO:0000259" key="1">
    <source>
        <dbReference type="Pfam" id="PF01676"/>
    </source>
</evidence>
<reference evidence="2 3" key="1">
    <citation type="journal article" date="2004" name="Environ. Microbiol.">
        <title>Phylogeny-function analysis of (meta)genomic libraries: screening for expression of ribosomal RNA genes by large-insert library fluorescent in situ hybridization (LIL-FISH).</title>
        <authorList>
            <person name="Leveau J.H."/>
            <person name="Gerards S."/>
            <person name="de Boer W."/>
            <person name="van Veen J.A."/>
        </authorList>
    </citation>
    <scope>NUCLEOTIDE SEQUENCE [LARGE SCALE GENOMIC DNA]</scope>
    <source>
        <strain evidence="2 3">Ter331</strain>
    </source>
</reference>
<dbReference type="GO" id="GO:0046872">
    <property type="term" value="F:metal ion binding"/>
    <property type="evidence" value="ECO:0007669"/>
    <property type="project" value="InterPro"/>
</dbReference>
<dbReference type="AlphaFoldDB" id="G0AHK1"/>
<dbReference type="InterPro" id="IPR017850">
    <property type="entry name" value="Alkaline_phosphatase_core_sf"/>
</dbReference>
<dbReference type="Gene3D" id="3.40.720.10">
    <property type="entry name" value="Alkaline Phosphatase, subunit A"/>
    <property type="match status" value="2"/>
</dbReference>
<reference evidence="2 3" key="5">
    <citation type="journal article" date="2011" name="ISME J.">
        <title>Dual transcriptional profiling of a bacterial/fungal confrontation: Collimonas fungivorans versus Aspergillus niger.</title>
        <authorList>
            <person name="Mela F."/>
            <person name="Fritsche K."/>
            <person name="de Boer W."/>
            <person name="van Veen J.A."/>
            <person name="de Graaff L.H."/>
            <person name="van den Berg M."/>
            <person name="Leveau J.H."/>
        </authorList>
    </citation>
    <scope>NUCLEOTIDE SEQUENCE [LARGE SCALE GENOMIC DNA]</scope>
    <source>
        <strain evidence="2 3">Ter331</strain>
    </source>
</reference>
<reference evidence="2 3" key="4">
    <citation type="journal article" date="2010" name="Environ. Microbiol.">
        <title>The bacterial genus Collimonas: mycophagy, weathering and other adaptive solutions to life in oligotrophic soil environments.</title>
        <authorList>
            <person name="Leveau J.H."/>
            <person name="Uroz S."/>
            <person name="de Boer W."/>
        </authorList>
    </citation>
    <scope>NUCLEOTIDE SEQUENCE [LARGE SCALE GENOMIC DNA]</scope>
    <source>
        <strain evidence="2 3">Ter331</strain>
    </source>
</reference>
<keyword evidence="3" id="KW-1185">Reference proteome</keyword>
<sequence length="435" mass="47031">MIIPLHFHIGGNMLTVNGRGKRLAVATLTTVFLYGCGGGEINVDPPAPVVDYSKHKALVIGVDGMQYEKLQEAIAAGQAPNLARFHLAKTYGGGIVGSVTEQVTSSGASWTTILTGVWANRHKVTSNDDRFRNQADSVFKLIKDADARRRTASIVSWNTINNNFARDIDLRHITHAEKCSEDDQCVADKVSGLLVFGDVDFVFAHFDDVDNVGHSVGFVPAYQAAIQSTDARIGQVLAALQRRQQNHPDEDWLIIVTPDHGRSLPGGFGHGSQTLSEKTTFIATNKEANAQFNSPFKDPADMAFNGLYGNATQADIVPTVLTHLGVKPDVPNYRIDGVPLLGQPSVRQLTARADDEARSVTLQWRNSGQPSGKPLTIYRDGKQIAQLDDAATTYIDQGLGVPDGVAELNYSVVLDQIPVAYLARINAGKPAQVNP</sequence>
<dbReference type="Pfam" id="PF01676">
    <property type="entry name" value="Metalloenzyme"/>
    <property type="match status" value="1"/>
</dbReference>
<keyword evidence="2" id="KW-0808">Transferase</keyword>
<organism evidence="2 3">
    <name type="scientific">Collimonas fungivorans (strain Ter331)</name>
    <dbReference type="NCBI Taxonomy" id="1005048"/>
    <lineage>
        <taxon>Bacteria</taxon>
        <taxon>Pseudomonadati</taxon>
        <taxon>Pseudomonadota</taxon>
        <taxon>Betaproteobacteria</taxon>
        <taxon>Burkholderiales</taxon>
        <taxon>Oxalobacteraceae</taxon>
        <taxon>Collimonas</taxon>
    </lineage>
</organism>
<dbReference type="Proteomes" id="UP000008392">
    <property type="component" value="Chromosome"/>
</dbReference>
<dbReference type="InterPro" id="IPR006124">
    <property type="entry name" value="Metalloenzyme"/>
</dbReference>
<protein>
    <submittedName>
        <fullName evidence="2">Protein containing hemopexin repeats</fullName>
        <ecNumber evidence="2">2.-.-.-</ecNumber>
    </submittedName>
</protein>